<dbReference type="GO" id="GO:0000245">
    <property type="term" value="P:spliceosomal complex assembly"/>
    <property type="evidence" value="ECO:0007669"/>
    <property type="project" value="TreeGrafter"/>
</dbReference>
<feature type="region of interest" description="Disordered" evidence="10">
    <location>
        <begin position="938"/>
        <end position="963"/>
    </location>
</feature>
<feature type="region of interest" description="Disordered" evidence="10">
    <location>
        <begin position="1167"/>
        <end position="1223"/>
    </location>
</feature>
<feature type="region of interest" description="Disordered" evidence="10">
    <location>
        <begin position="636"/>
        <end position="846"/>
    </location>
</feature>
<feature type="compositionally biased region" description="Pro residues" evidence="10">
    <location>
        <begin position="758"/>
        <end position="803"/>
    </location>
</feature>
<dbReference type="PROSITE" id="PS50011">
    <property type="entry name" value="PROTEIN_KINASE_DOM"/>
    <property type="match status" value="1"/>
</dbReference>
<feature type="compositionally biased region" description="Polar residues" evidence="10">
    <location>
        <begin position="809"/>
        <end position="831"/>
    </location>
</feature>
<keyword evidence="3" id="KW-0808">Transferase</keyword>
<feature type="compositionally biased region" description="Basic and acidic residues" evidence="10">
    <location>
        <begin position="975"/>
        <end position="984"/>
    </location>
</feature>
<dbReference type="PANTHER" id="PTHR47634:SF9">
    <property type="entry name" value="PROTEIN KINASE DOMAIN-CONTAINING PROTEIN-RELATED"/>
    <property type="match status" value="1"/>
</dbReference>
<dbReference type="GO" id="GO:0005737">
    <property type="term" value="C:cytoplasm"/>
    <property type="evidence" value="ECO:0007669"/>
    <property type="project" value="TreeGrafter"/>
</dbReference>
<feature type="region of interest" description="Disordered" evidence="10">
    <location>
        <begin position="121"/>
        <end position="181"/>
    </location>
</feature>
<evidence type="ECO:0000313" key="12">
    <source>
        <dbReference type="EMBL" id="KAK8738868.1"/>
    </source>
</evidence>
<dbReference type="PRINTS" id="PR01217">
    <property type="entry name" value="PRICHEXTENSN"/>
</dbReference>
<evidence type="ECO:0000256" key="4">
    <source>
        <dbReference type="ARBA" id="ARBA00022741"/>
    </source>
</evidence>
<evidence type="ECO:0000256" key="5">
    <source>
        <dbReference type="ARBA" id="ARBA00022777"/>
    </source>
</evidence>
<feature type="compositionally biased region" description="Basic and acidic residues" evidence="10">
    <location>
        <begin position="1213"/>
        <end position="1223"/>
    </location>
</feature>
<keyword evidence="13" id="KW-1185">Reference proteome</keyword>
<keyword evidence="5" id="KW-0418">Kinase</keyword>
<dbReference type="FunFam" id="1.10.510.10:FF:000275">
    <property type="entry name" value="SRSF protein kinase 2 isoform X3"/>
    <property type="match status" value="1"/>
</dbReference>
<feature type="compositionally biased region" description="Basic residues" evidence="10">
    <location>
        <begin position="941"/>
        <end position="963"/>
    </location>
</feature>
<feature type="domain" description="Protein kinase" evidence="11">
    <location>
        <begin position="1297"/>
        <end position="1879"/>
    </location>
</feature>
<dbReference type="Gene3D" id="1.10.510.10">
    <property type="entry name" value="Transferase(Phosphotransferase) domain 1"/>
    <property type="match status" value="1"/>
</dbReference>
<dbReference type="Gene3D" id="3.30.200.20">
    <property type="entry name" value="Phosphorylase Kinase, domain 1"/>
    <property type="match status" value="1"/>
</dbReference>
<sequence length="1881" mass="205913">MGRQGTADLPWWSPGVMLPPAQIHHRHHARELVRELPPNNPQYRRERQELRRRRTRKERKRYRAQECSPSGERWRNWLVPGWLVEGLWAVWQWSLNVGVVMLTRLVSVIWKNLSGREVVSAASVSGSSERDSNESDSGEALSVSATRDSSGPHASPCGTPPSPPIPPHLFPQYRDCSSVQSDTPAATAASVGVGAAQPRRVPRASMIHPTSDPLQADPHCTSHHPCLLQGNHGHLVCSDCQEGPHGYTHKETSRQDASSPILEAVRGFTSLQEEMMSAIRDAKKTSASLVLERQDSTSSVASGGSLGSLGSLDTFLSGCPPDSSVSSVVSSMSSSPQPRHSPPPDLPNTATNLDPATLAFLEASPLGTGGYLRSVDYDQCLEDDIEASLAHVDHHSNSDTDTEVDDLQQVEYSDGSLTVRGNMVLDLTRRYWSADASFPRELTPPTTGQEDPLPPPDLPVDPEVQLQSEEVIRAILDLTRGSTHEVEQQDESQFPEVHPKWSEPLPPQATATLKVTQGHLYLAEGDDNCTSLERRCGQVIPGESCYRAVHYEREGEHGAVRQSEGYQEGREQETATLQPDIALSQERSQGGGGGEGSASLTTLLVSSGNAGHHEGESRAAQCSVCTKKEEAAAKAAAAATAAGEQPAGPPLHQDEVGSFSGKFSHHSHSSPLPPPPHPTPSPASLPPSPPTYPPPLPPSYQPPSPPTYAPPSPPYPSPSPPPYPPPSPPSYTPPSPPSYPSPSTPCLPPTESQLSHSPSPPIYPPPSPPIYPPPSPPIYPPPSPPIYPPPSPPIYPPPSPHTHPPLASVITSPGTSHQNLSQDPSSEQSGLVQAERGSGEAGMTDPVVTEAGVTVLEGGDAGVTRPVVPVLDITSLRNEITAIKAEILTRKGKKTHHIFDSEERCFVSSCEDITNLRDEILSLKKDFYSLLDENTSVSKGVPKKSKTHHQSQKRHKGPLLKHQLKSVSIDNVDELKKSSARSKECPSFLTNKGKRRKHAGEEGMSVSLALDLAEDGSQTSSTTSSHIFNTPHISTESFQSALSDLPAFTESRTPALSPEALPAAPETFPAALETFPAAPETLPAAPKTLPAALHDNLPDASSKAFPGFYPKSLPASSPDALPVPPHEALPGTHLIDTHYLDKCLLDTHFLDTCLLDTHLLDTDHFSHSCDDPQEPLQRAGVLGSSEGEEDKESDSNVLLVSCDGSDSNSGSEENSHSDTCEDDHLVTVRPTSVERILYGIEPSPYNIKRTDIRDRELEEEEREEVLGSDDEEQEDPFDYCKGGYHPVKIGDLFYNRYHVIRKLGWGHFSTVWLCWDLQAKRFVALKVVKSASHYTETALDEIKLLKCVRESDENDPKRDKTVQLLDDFKISGVNGTHVCMVFEVLGHNLLKFIIRSNYQGIPLANVKNIIQQVLEALDYLHTKCQIIHTDIKPENILMCVDETYIRKLAYEATQWQKMGLKLPGSLVSTAPKHYSQPDPNAKMSKNKKKKLKKKQKAKQALLETQMKELEEMEEKEARQALEACDIATVNTAVLSNDSSLEETCMTPQTNGQQLEKQKSIEEVPLKLQEQPLPQLQEPELTPTQPQPQPPLIPQSQPCLITPNLTLEEEAQQKLEHRKSLAEMCEGDVRPGGAVGLSLDPLMNGHDSPRPTLGRSESEITPDMRLPPEDEDGDDVGANYNFTGGSSSSGSGMRRVASCPDHKAIERVPDPVHEICDMKVKIADLGNACWVDHHFTEDIQTRQYRCLEVLLGAGYGAPADIWSTACMAFELATGDYLFEPHSGADYTRDEDHLAHIIELLGKIPRHIAQSGKYSKEFFDKKGDLKHITKLRPWGMFEVLTEKYEWPEEEARAFSDFLNPMLAFDTSERATAGECLKHPWLNS</sequence>
<evidence type="ECO:0000313" key="13">
    <source>
        <dbReference type="Proteomes" id="UP001445076"/>
    </source>
</evidence>
<dbReference type="FunFam" id="1.10.510.10:FF:000642">
    <property type="entry name" value="Serine/threonine-protein kinase srpk2"/>
    <property type="match status" value="1"/>
</dbReference>
<dbReference type="SUPFAM" id="SSF56112">
    <property type="entry name" value="Protein kinase-like (PK-like)"/>
    <property type="match status" value="1"/>
</dbReference>
<feature type="compositionally biased region" description="Pro residues" evidence="10">
    <location>
        <begin position="158"/>
        <end position="169"/>
    </location>
</feature>
<dbReference type="InterPro" id="IPR051334">
    <property type="entry name" value="SRPK"/>
</dbReference>
<feature type="region of interest" description="Disordered" evidence="10">
    <location>
        <begin position="1577"/>
        <end position="1596"/>
    </location>
</feature>
<feature type="region of interest" description="Disordered" evidence="10">
    <location>
        <begin position="43"/>
        <end position="65"/>
    </location>
</feature>
<dbReference type="EMBL" id="JARKIK010000038">
    <property type="protein sequence ID" value="KAK8738868.1"/>
    <property type="molecule type" value="Genomic_DNA"/>
</dbReference>
<dbReference type="FunFam" id="3.30.200.20:FF:000163">
    <property type="entry name" value="SRSF protein kinase 2 isoform X1"/>
    <property type="match status" value="1"/>
</dbReference>
<proteinExistence type="predicted"/>
<dbReference type="InterPro" id="IPR011009">
    <property type="entry name" value="Kinase-like_dom_sf"/>
</dbReference>
<feature type="compositionally biased region" description="Basic residues" evidence="10">
    <location>
        <begin position="50"/>
        <end position="62"/>
    </location>
</feature>
<keyword evidence="6 9" id="KW-0067">ATP-binding</keyword>
<dbReference type="GO" id="GO:0004674">
    <property type="term" value="F:protein serine/threonine kinase activity"/>
    <property type="evidence" value="ECO:0007669"/>
    <property type="project" value="UniProtKB-KW"/>
</dbReference>
<feature type="region of interest" description="Disordered" evidence="10">
    <location>
        <begin position="975"/>
        <end position="1002"/>
    </location>
</feature>
<evidence type="ECO:0000256" key="7">
    <source>
        <dbReference type="ARBA" id="ARBA00047899"/>
    </source>
</evidence>
<feature type="region of interest" description="Disordered" evidence="10">
    <location>
        <begin position="1253"/>
        <end position="1272"/>
    </location>
</feature>
<evidence type="ECO:0000259" key="11">
    <source>
        <dbReference type="PROSITE" id="PS50011"/>
    </source>
</evidence>
<feature type="compositionally biased region" description="Low complexity" evidence="10">
    <location>
        <begin position="1201"/>
        <end position="1212"/>
    </location>
</feature>
<evidence type="ECO:0000256" key="2">
    <source>
        <dbReference type="ARBA" id="ARBA00022527"/>
    </source>
</evidence>
<dbReference type="PROSITE" id="PS00108">
    <property type="entry name" value="PROTEIN_KINASE_ST"/>
    <property type="match status" value="1"/>
</dbReference>
<dbReference type="InterPro" id="IPR017441">
    <property type="entry name" value="Protein_kinase_ATP_BS"/>
</dbReference>
<keyword evidence="4 9" id="KW-0547">Nucleotide-binding</keyword>
<feature type="compositionally biased region" description="Acidic residues" evidence="10">
    <location>
        <begin position="1257"/>
        <end position="1272"/>
    </location>
</feature>
<dbReference type="Proteomes" id="UP001445076">
    <property type="component" value="Unassembled WGS sequence"/>
</dbReference>
<dbReference type="EC" id="2.7.11.1" evidence="1"/>
<comment type="catalytic activity">
    <reaction evidence="8">
        <text>L-seryl-[protein] + ATP = O-phospho-L-seryl-[protein] + ADP + H(+)</text>
        <dbReference type="Rhea" id="RHEA:17989"/>
        <dbReference type="Rhea" id="RHEA-COMP:9863"/>
        <dbReference type="Rhea" id="RHEA-COMP:11604"/>
        <dbReference type="ChEBI" id="CHEBI:15378"/>
        <dbReference type="ChEBI" id="CHEBI:29999"/>
        <dbReference type="ChEBI" id="CHEBI:30616"/>
        <dbReference type="ChEBI" id="CHEBI:83421"/>
        <dbReference type="ChEBI" id="CHEBI:456216"/>
        <dbReference type="EC" id="2.7.11.1"/>
    </reaction>
</comment>
<dbReference type="GO" id="GO:0050684">
    <property type="term" value="P:regulation of mRNA processing"/>
    <property type="evidence" value="ECO:0007669"/>
    <property type="project" value="TreeGrafter"/>
</dbReference>
<dbReference type="InterPro" id="IPR000719">
    <property type="entry name" value="Prot_kinase_dom"/>
</dbReference>
<evidence type="ECO:0000256" key="10">
    <source>
        <dbReference type="SAM" id="MobiDB-lite"/>
    </source>
</evidence>
<dbReference type="GO" id="GO:0005634">
    <property type="term" value="C:nucleus"/>
    <property type="evidence" value="ECO:0007669"/>
    <property type="project" value="TreeGrafter"/>
</dbReference>
<keyword evidence="2" id="KW-0723">Serine/threonine-protein kinase</keyword>
<protein>
    <recommendedName>
        <fullName evidence="1">non-specific serine/threonine protein kinase</fullName>
        <ecNumber evidence="1">2.7.11.1</ecNumber>
    </recommendedName>
</protein>
<dbReference type="SMART" id="SM00220">
    <property type="entry name" value="S_TKc"/>
    <property type="match status" value="1"/>
</dbReference>
<dbReference type="PROSITE" id="PS00107">
    <property type="entry name" value="PROTEIN_KINASE_ATP"/>
    <property type="match status" value="1"/>
</dbReference>
<accession>A0AAW0X2S8</accession>
<evidence type="ECO:0000256" key="3">
    <source>
        <dbReference type="ARBA" id="ARBA00022679"/>
    </source>
</evidence>
<feature type="region of interest" description="Disordered" evidence="10">
    <location>
        <begin position="1470"/>
        <end position="1498"/>
    </location>
</feature>
<feature type="compositionally biased region" description="Pro residues" evidence="10">
    <location>
        <begin position="671"/>
        <end position="748"/>
    </location>
</feature>
<dbReference type="PANTHER" id="PTHR47634">
    <property type="entry name" value="PROTEIN KINASE DOMAIN-CONTAINING PROTEIN-RELATED"/>
    <property type="match status" value="1"/>
</dbReference>
<feature type="region of interest" description="Disordered" evidence="10">
    <location>
        <begin position="1636"/>
        <end position="1664"/>
    </location>
</feature>
<evidence type="ECO:0000256" key="1">
    <source>
        <dbReference type="ARBA" id="ARBA00012513"/>
    </source>
</evidence>
<evidence type="ECO:0000256" key="6">
    <source>
        <dbReference type="ARBA" id="ARBA00022840"/>
    </source>
</evidence>
<feature type="compositionally biased region" description="Low complexity" evidence="10">
    <location>
        <begin position="326"/>
        <end position="338"/>
    </location>
</feature>
<evidence type="ECO:0000256" key="9">
    <source>
        <dbReference type="PROSITE-ProRule" id="PRU10141"/>
    </source>
</evidence>
<feature type="binding site" evidence="9">
    <location>
        <position position="1326"/>
    </location>
    <ligand>
        <name>ATP</name>
        <dbReference type="ChEBI" id="CHEBI:30616"/>
    </ligand>
</feature>
<feature type="region of interest" description="Disordered" evidence="10">
    <location>
        <begin position="326"/>
        <end position="352"/>
    </location>
</feature>
<gene>
    <name evidence="12" type="ORF">OTU49_003715</name>
</gene>
<comment type="catalytic activity">
    <reaction evidence="7">
        <text>L-threonyl-[protein] + ATP = O-phospho-L-threonyl-[protein] + ADP + H(+)</text>
        <dbReference type="Rhea" id="RHEA:46608"/>
        <dbReference type="Rhea" id="RHEA-COMP:11060"/>
        <dbReference type="Rhea" id="RHEA-COMP:11605"/>
        <dbReference type="ChEBI" id="CHEBI:15378"/>
        <dbReference type="ChEBI" id="CHEBI:30013"/>
        <dbReference type="ChEBI" id="CHEBI:30616"/>
        <dbReference type="ChEBI" id="CHEBI:61977"/>
        <dbReference type="ChEBI" id="CHEBI:456216"/>
        <dbReference type="EC" id="2.7.11.1"/>
    </reaction>
</comment>
<organism evidence="12 13">
    <name type="scientific">Cherax quadricarinatus</name>
    <name type="common">Australian red claw crayfish</name>
    <dbReference type="NCBI Taxonomy" id="27406"/>
    <lineage>
        <taxon>Eukaryota</taxon>
        <taxon>Metazoa</taxon>
        <taxon>Ecdysozoa</taxon>
        <taxon>Arthropoda</taxon>
        <taxon>Crustacea</taxon>
        <taxon>Multicrustacea</taxon>
        <taxon>Malacostraca</taxon>
        <taxon>Eumalacostraca</taxon>
        <taxon>Eucarida</taxon>
        <taxon>Decapoda</taxon>
        <taxon>Pleocyemata</taxon>
        <taxon>Astacidea</taxon>
        <taxon>Parastacoidea</taxon>
        <taxon>Parastacidae</taxon>
        <taxon>Cherax</taxon>
    </lineage>
</organism>
<name>A0AAW0X2S8_CHEQU</name>
<dbReference type="Pfam" id="PF00069">
    <property type="entry name" value="Pkinase"/>
    <property type="match status" value="2"/>
</dbReference>
<dbReference type="GO" id="GO:0005524">
    <property type="term" value="F:ATP binding"/>
    <property type="evidence" value="ECO:0007669"/>
    <property type="project" value="UniProtKB-UniRule"/>
</dbReference>
<reference evidence="12 13" key="1">
    <citation type="journal article" date="2024" name="BMC Genomics">
        <title>Genome assembly of redclaw crayfish (Cherax quadricarinatus) provides insights into its immune adaptation and hypoxia tolerance.</title>
        <authorList>
            <person name="Liu Z."/>
            <person name="Zheng J."/>
            <person name="Li H."/>
            <person name="Fang K."/>
            <person name="Wang S."/>
            <person name="He J."/>
            <person name="Zhou D."/>
            <person name="Weng S."/>
            <person name="Chi M."/>
            <person name="Gu Z."/>
            <person name="He J."/>
            <person name="Li F."/>
            <person name="Wang M."/>
        </authorList>
    </citation>
    <scope>NUCLEOTIDE SEQUENCE [LARGE SCALE GENOMIC DNA]</scope>
    <source>
        <strain evidence="12">ZL_2023a</strain>
    </source>
</reference>
<dbReference type="InterPro" id="IPR008271">
    <property type="entry name" value="Ser/Thr_kinase_AS"/>
</dbReference>
<feature type="compositionally biased region" description="Basic residues" evidence="10">
    <location>
        <begin position="1484"/>
        <end position="1497"/>
    </location>
</feature>
<comment type="caution">
    <text evidence="12">The sequence shown here is derived from an EMBL/GenBank/DDBJ whole genome shotgun (WGS) entry which is preliminary data.</text>
</comment>
<evidence type="ECO:0000256" key="8">
    <source>
        <dbReference type="ARBA" id="ARBA00048679"/>
    </source>
</evidence>
<feature type="region of interest" description="Disordered" evidence="10">
    <location>
        <begin position="556"/>
        <end position="600"/>
    </location>
</feature>